<protein>
    <recommendedName>
        <fullName evidence="1">DUF6589 domain-containing protein</fullName>
    </recommendedName>
</protein>
<organism evidence="3">
    <name type="scientific">Melampsora larici-populina (strain 98AG31 / pathotype 3-4-7)</name>
    <name type="common">Poplar leaf rust fungus</name>
    <dbReference type="NCBI Taxonomy" id="747676"/>
    <lineage>
        <taxon>Eukaryota</taxon>
        <taxon>Fungi</taxon>
        <taxon>Dikarya</taxon>
        <taxon>Basidiomycota</taxon>
        <taxon>Pucciniomycotina</taxon>
        <taxon>Pucciniomycetes</taxon>
        <taxon>Pucciniales</taxon>
        <taxon>Melampsoraceae</taxon>
        <taxon>Melampsora</taxon>
    </lineage>
</organism>
<dbReference type="InParanoid" id="F4RCY7"/>
<dbReference type="Proteomes" id="UP000001072">
    <property type="component" value="Unassembled WGS sequence"/>
</dbReference>
<name>F4RCY7_MELLP</name>
<evidence type="ECO:0000313" key="3">
    <source>
        <dbReference type="Proteomes" id="UP000001072"/>
    </source>
</evidence>
<sequence length="540" mass="59505">MTPEIDPSPTFKVPATVRSTLQILGLMTEINICPKQFMVTFLSSTHPDIIYRRRLMKIGLGAKQTRSIVTNLGKMSKSCDQGQADWEELILDEASKIVNAEELPRGHFPNGSYVSSSRILPDFFSDSSDTIRETQVVTGMRFLYSLIHRKLSFGMNEPSTDHHDDEGDNLPTNSSDMAVTIADSHSEEDSVVMSMENLVCVKSSAAGQASHKLAKVPIMVCAMIAVCCNRRSNAMPMANGLMAFAGGVSCRINEWLHAHGITASRPSLLLALDRLRCVVRATLQAKCEEEAVNLAMFLDAMNKANRKAVQPSSFCPSPADMEHWVAVVKAQIAKALKDYMTYIRGVPEGHCLSSLATRPPSIDPIEMHKANIHFLRMMDAPDSSAEGVSRVLDKIMEQIGVEKKTYAESLLVAGGDVGSNQLVESLRTKRFPPIDSVEGLEWVLSIFGGAHTTWNFTKSLLSLHWGHSDKGDDSGAWRSLFALGAEYKKPVASQDFNTIMRSAQILHKGNLVFIVGSVFIFLWRDLQTLSAYIKLSVPGR</sequence>
<dbReference type="RefSeq" id="XP_007406961.1">
    <property type="nucleotide sequence ID" value="XM_007406899.1"/>
</dbReference>
<dbReference type="KEGG" id="mlr:MELLADRAFT_103911"/>
<evidence type="ECO:0000313" key="2">
    <source>
        <dbReference type="EMBL" id="EGG09907.1"/>
    </source>
</evidence>
<dbReference type="VEuPathDB" id="FungiDB:MELLADRAFT_103911"/>
<proteinExistence type="predicted"/>
<accession>F4RCY7</accession>
<dbReference type="OrthoDB" id="2503533at2759"/>
<dbReference type="InterPro" id="IPR046496">
    <property type="entry name" value="DUF6589"/>
</dbReference>
<keyword evidence="3" id="KW-1185">Reference proteome</keyword>
<dbReference type="HOGENOM" id="CLU_009176_3_1_1"/>
<evidence type="ECO:0000259" key="1">
    <source>
        <dbReference type="Pfam" id="PF20231"/>
    </source>
</evidence>
<dbReference type="EMBL" id="GL883096">
    <property type="protein sequence ID" value="EGG09907.1"/>
    <property type="molecule type" value="Genomic_DNA"/>
</dbReference>
<dbReference type="GeneID" id="18922104"/>
<reference evidence="3" key="1">
    <citation type="journal article" date="2011" name="Proc. Natl. Acad. Sci. U.S.A.">
        <title>Obligate biotrophy features unraveled by the genomic analysis of rust fungi.</title>
        <authorList>
            <person name="Duplessis S."/>
            <person name="Cuomo C.A."/>
            <person name="Lin Y.-C."/>
            <person name="Aerts A."/>
            <person name="Tisserant E."/>
            <person name="Veneault-Fourrey C."/>
            <person name="Joly D.L."/>
            <person name="Hacquard S."/>
            <person name="Amselem J."/>
            <person name="Cantarel B.L."/>
            <person name="Chiu R."/>
            <person name="Coutinho P.M."/>
            <person name="Feau N."/>
            <person name="Field M."/>
            <person name="Frey P."/>
            <person name="Gelhaye E."/>
            <person name="Goldberg J."/>
            <person name="Grabherr M.G."/>
            <person name="Kodira C.D."/>
            <person name="Kohler A."/>
            <person name="Kuees U."/>
            <person name="Lindquist E.A."/>
            <person name="Lucas S.M."/>
            <person name="Mago R."/>
            <person name="Mauceli E."/>
            <person name="Morin E."/>
            <person name="Murat C."/>
            <person name="Pangilinan J.L."/>
            <person name="Park R."/>
            <person name="Pearson M."/>
            <person name="Quesneville H."/>
            <person name="Rouhier N."/>
            <person name="Sakthikumar S."/>
            <person name="Salamov A.A."/>
            <person name="Schmutz J."/>
            <person name="Selles B."/>
            <person name="Shapiro H."/>
            <person name="Tanguay P."/>
            <person name="Tuskan G.A."/>
            <person name="Henrissat B."/>
            <person name="Van de Peer Y."/>
            <person name="Rouze P."/>
            <person name="Ellis J.G."/>
            <person name="Dodds P.N."/>
            <person name="Schein J.E."/>
            <person name="Zhong S."/>
            <person name="Hamelin R.C."/>
            <person name="Grigoriev I.V."/>
            <person name="Szabo L.J."/>
            <person name="Martin F."/>
        </authorList>
    </citation>
    <scope>NUCLEOTIDE SEQUENCE [LARGE SCALE GENOMIC DNA]</scope>
    <source>
        <strain evidence="3">98AG31 / pathotype 3-4-7</strain>
    </source>
</reference>
<gene>
    <name evidence="2" type="ORF">MELLADRAFT_103911</name>
</gene>
<dbReference type="AlphaFoldDB" id="F4RCY7"/>
<feature type="domain" description="DUF6589" evidence="1">
    <location>
        <begin position="307"/>
        <end position="506"/>
    </location>
</feature>
<dbReference type="Pfam" id="PF20231">
    <property type="entry name" value="DUF6589"/>
    <property type="match status" value="1"/>
</dbReference>